<sequence>MPGRLYRFYLDEWAGAARSAYAAGVSLGLSPGYACVDTVVVCGMGGSGAAGDYLAQLSAHYGGVPIYVVKAASVPGWVGSKSLVYAVSFSGNTRETLECAVKAYRQGAKLVAVTRGGLLGSWAKRHGVPVAFIGEAPAPRAGWPNLFYTMLGSLESLGLLRLPRSEVEESIELLGLREDAETEAGRLVDWLGTVAGGWLSIVAAEPYYPAAVRFRSELAENAKLASDASQVPEAGHNIIVGMAGRRDTALLILDPVEEPWTTILKGFAEAVGPASSYTLRLRGKGMLPKLVWATWIAGLSSTLYAERHGLDPEAIPAIKAFRRLVEEKTSWGQQAIRESEKS</sequence>
<dbReference type="Gene3D" id="3.40.50.10490">
    <property type="entry name" value="Glucose-6-phosphate isomerase like protein, domain 1"/>
    <property type="match status" value="2"/>
</dbReference>
<dbReference type="CDD" id="cd05637">
    <property type="entry name" value="SIS_PGI_PMI_2"/>
    <property type="match status" value="1"/>
</dbReference>
<dbReference type="GO" id="GO:0005975">
    <property type="term" value="P:carbohydrate metabolic process"/>
    <property type="evidence" value="ECO:0007669"/>
    <property type="project" value="InterPro"/>
</dbReference>
<dbReference type="GO" id="GO:1901135">
    <property type="term" value="P:carbohydrate derivative metabolic process"/>
    <property type="evidence" value="ECO:0007669"/>
    <property type="project" value="InterPro"/>
</dbReference>
<protein>
    <submittedName>
        <fullName evidence="4">Universally conserved protein</fullName>
    </submittedName>
</protein>
<dbReference type="GO" id="GO:0004347">
    <property type="term" value="F:glucose-6-phosphate isomerase activity"/>
    <property type="evidence" value="ECO:0007669"/>
    <property type="project" value="InterPro"/>
</dbReference>
<dbReference type="RefSeq" id="WP_011822589.1">
    <property type="nucleotide sequence ID" value="NC_008818.1"/>
</dbReference>
<organism evidence="4 5">
    <name type="scientific">Hyperthermus butylicus (strain DSM 5456 / JCM 9403 / PLM1-5)</name>
    <dbReference type="NCBI Taxonomy" id="415426"/>
    <lineage>
        <taxon>Archaea</taxon>
        <taxon>Thermoproteota</taxon>
        <taxon>Thermoprotei</taxon>
        <taxon>Desulfurococcales</taxon>
        <taxon>Pyrodictiaceae</taxon>
        <taxon>Hyperthermus</taxon>
    </lineage>
</organism>
<dbReference type="CDD" id="cd05017">
    <property type="entry name" value="SIS_PGI_PMI_1"/>
    <property type="match status" value="1"/>
</dbReference>
<feature type="domain" description="SIS" evidence="3">
    <location>
        <begin position="29"/>
        <end position="181"/>
    </location>
</feature>
<dbReference type="GeneID" id="4782663"/>
<dbReference type="GO" id="GO:0097367">
    <property type="term" value="F:carbohydrate derivative binding"/>
    <property type="evidence" value="ECO:0007669"/>
    <property type="project" value="InterPro"/>
</dbReference>
<dbReference type="InterPro" id="IPR046348">
    <property type="entry name" value="SIS_dom_sf"/>
</dbReference>
<dbReference type="STRING" id="415426.Hbut_1447"/>
<dbReference type="HOGENOM" id="CLU_059687_0_1_2"/>
<dbReference type="Pfam" id="PF01380">
    <property type="entry name" value="SIS"/>
    <property type="match status" value="1"/>
</dbReference>
<evidence type="ECO:0000313" key="5">
    <source>
        <dbReference type="Proteomes" id="UP000002593"/>
    </source>
</evidence>
<dbReference type="GO" id="GO:0004476">
    <property type="term" value="F:mannose-6-phosphate isomerase activity"/>
    <property type="evidence" value="ECO:0007669"/>
    <property type="project" value="InterPro"/>
</dbReference>
<evidence type="ECO:0000259" key="3">
    <source>
        <dbReference type="PROSITE" id="PS51464"/>
    </source>
</evidence>
<dbReference type="InterPro" id="IPR035484">
    <property type="entry name" value="SIS_PGI/PMI_1"/>
</dbReference>
<dbReference type="Pfam" id="PF10432">
    <property type="entry name" value="bact-PGI_C"/>
    <property type="match status" value="1"/>
</dbReference>
<name>A2BMR0_HYPBU</name>
<evidence type="ECO:0000256" key="2">
    <source>
        <dbReference type="ARBA" id="ARBA00023235"/>
    </source>
</evidence>
<dbReference type="EMBL" id="CP000493">
    <property type="protein sequence ID" value="ABM81271.1"/>
    <property type="molecule type" value="Genomic_DNA"/>
</dbReference>
<keyword evidence="5" id="KW-1185">Reference proteome</keyword>
<dbReference type="Proteomes" id="UP000002593">
    <property type="component" value="Chromosome"/>
</dbReference>
<dbReference type="SUPFAM" id="SSF53697">
    <property type="entry name" value="SIS domain"/>
    <property type="match status" value="1"/>
</dbReference>
<gene>
    <name evidence="4" type="ordered locus">Hbut_1447</name>
</gene>
<keyword evidence="2" id="KW-0413">Isomerase</keyword>
<evidence type="ECO:0000313" key="4">
    <source>
        <dbReference type="EMBL" id="ABM81271.1"/>
    </source>
</evidence>
<evidence type="ECO:0000256" key="1">
    <source>
        <dbReference type="ARBA" id="ARBA00010523"/>
    </source>
</evidence>
<accession>A2BMR0</accession>
<dbReference type="OrthoDB" id="10151at2157"/>
<dbReference type="AlphaFoldDB" id="A2BMR0"/>
<reference evidence="4 5" key="1">
    <citation type="journal article" date="2007" name="Archaea">
        <title>The genome of Hyperthermus butylicus: a sulfur-reducing, peptide fermenting, neutrophilic Crenarchaeote growing up to 108 degrees C.</title>
        <authorList>
            <person name="Brugger K."/>
            <person name="Chen L."/>
            <person name="Stark M."/>
            <person name="Zibat A."/>
            <person name="Redder P."/>
            <person name="Ruepp A."/>
            <person name="Awayez M."/>
            <person name="She Q."/>
            <person name="Garrett R.A."/>
            <person name="Klenk H.P."/>
        </authorList>
    </citation>
    <scope>NUCLEOTIDE SEQUENCE [LARGE SCALE GENOMIC DNA]</scope>
    <source>
        <strain evidence="5">DSM 5456 / JCM 9403 / PLM1-5</strain>
    </source>
</reference>
<dbReference type="InterPro" id="IPR019490">
    <property type="entry name" value="Glu6P/Mann6P_isomerase_C"/>
</dbReference>
<dbReference type="InterPro" id="IPR001347">
    <property type="entry name" value="SIS_dom"/>
</dbReference>
<proteinExistence type="inferred from homology"/>
<comment type="similarity">
    <text evidence="1">Belongs to the PGI/PMI family.</text>
</comment>
<dbReference type="eggNOG" id="arCOG00052">
    <property type="taxonomic scope" value="Archaea"/>
</dbReference>
<dbReference type="PROSITE" id="PS51464">
    <property type="entry name" value="SIS"/>
    <property type="match status" value="1"/>
</dbReference>
<dbReference type="KEGG" id="hbu:Hbut_1447"/>
<dbReference type="EnsemblBacteria" id="ABM81271">
    <property type="protein sequence ID" value="ABM81271"/>
    <property type="gene ID" value="Hbut_1447"/>
</dbReference>